<reference evidence="1 2" key="1">
    <citation type="journal article" date="2013" name="Genome Announc.">
        <title>Genome Sequence of Naphthalene-Degrading Soil Bacterium Pseudomonas putida CSV86.</title>
        <authorList>
            <person name="Phale P.S."/>
            <person name="Paliwal V."/>
            <person name="Raju S.C."/>
            <person name="Modak A."/>
            <person name="Purohit H.J."/>
        </authorList>
    </citation>
    <scope>NUCLEOTIDE SEQUENCE [LARGE SCALE GENOMIC DNA]</scope>
    <source>
        <strain evidence="1 2">CSV86</strain>
    </source>
</reference>
<evidence type="ECO:0000313" key="2">
    <source>
        <dbReference type="Proteomes" id="UP000010448"/>
    </source>
</evidence>
<sequence>MSIPKIKHKPTAKETAQALYTERSNKIIRKIRGIDRDFFINTCLAKISKIKKNKEASFDYEHVWILAIKIAATHSTGTRKPDNNEIVGIINSLWRLHNCLIPYLASNLNPFVAIRAMFNQQSTLQHHIVKAYADIMRQSHLLSSSTPLNDYLKTKYGISITTYCFIWFVILTQIAESEFGSTEINLGRLIIDCRPYIKIKDIYQFFKAFSISTSEMPAFFANYTTYDSDFESYFYDSPLKRRPFIHKEMTISTISNNLAFSSASFLLPQLFKDSKEISQTFKKIFTKKFENYIGELLAQTNVTHKTEEQIKDLYRSLGHSGKTNNVVDHMLISPETKIVLLIESKGVEQTDFVKVILDPTTLAKRLEDNHIKGIAQSQQCIGILDKNPDFKGYTFYSFIIVNDDYGFWMLSRLRTLLESPH</sequence>
<dbReference type="RefSeq" id="WP_170394932.1">
    <property type="nucleotide sequence ID" value="NZ_AMWJ02000002.1"/>
</dbReference>
<gene>
    <name evidence="1" type="ORF">CSV86_018435</name>
</gene>
<protein>
    <submittedName>
        <fullName evidence="1">Uncharacterized protein</fullName>
    </submittedName>
</protein>
<evidence type="ECO:0000313" key="1">
    <source>
        <dbReference type="EMBL" id="NNJ17023.1"/>
    </source>
</evidence>
<organism evidence="1 2">
    <name type="scientific">Pseudomonas bharatica CSV86</name>
    <dbReference type="NCBI Taxonomy" id="1005395"/>
    <lineage>
        <taxon>Bacteria</taxon>
        <taxon>Pseudomonadati</taxon>
        <taxon>Pseudomonadota</taxon>
        <taxon>Gammaproteobacteria</taxon>
        <taxon>Pseudomonadales</taxon>
        <taxon>Pseudomonadaceae</taxon>
        <taxon>Pseudomonas</taxon>
        <taxon>Pseudomonas bharatica</taxon>
    </lineage>
</organism>
<comment type="caution">
    <text evidence="1">The sequence shown here is derived from an EMBL/GenBank/DDBJ whole genome shotgun (WGS) entry which is preliminary data.</text>
</comment>
<dbReference type="AlphaFoldDB" id="A0A7K4EH74"/>
<dbReference type="Proteomes" id="UP000010448">
    <property type="component" value="Unassembled WGS sequence"/>
</dbReference>
<name>A0A7K4EH74_9PSED</name>
<dbReference type="EMBL" id="AMWJ02000002">
    <property type="protein sequence ID" value="NNJ17023.1"/>
    <property type="molecule type" value="Genomic_DNA"/>
</dbReference>
<keyword evidence="2" id="KW-1185">Reference proteome</keyword>
<accession>A0A7K4EH74</accession>
<proteinExistence type="predicted"/>